<evidence type="ECO:0000313" key="7">
    <source>
        <dbReference type="Proteomes" id="UP000290848"/>
    </source>
</evidence>
<dbReference type="InterPro" id="IPR027417">
    <property type="entry name" value="P-loop_NTPase"/>
</dbReference>
<reference evidence="6 7" key="1">
    <citation type="submission" date="2018-12" db="EMBL/GenBank/DDBJ databases">
        <title>The Draft Genome Sequence of the Soil Bacterium Pedobacter tournemirensis R1.</title>
        <authorList>
            <person name="He J."/>
        </authorList>
    </citation>
    <scope>NUCLEOTIDE SEQUENCE [LARGE SCALE GENOMIC DNA]</scope>
    <source>
        <strain evidence="6 7">R1</strain>
    </source>
</reference>
<dbReference type="Proteomes" id="UP000290848">
    <property type="component" value="Unassembled WGS sequence"/>
</dbReference>
<accession>A0A4Q0MG16</accession>
<comment type="caution">
    <text evidence="6">The sequence shown here is derived from an EMBL/GenBank/DDBJ whole genome shotgun (WGS) entry which is preliminary data.</text>
</comment>
<dbReference type="SUPFAM" id="SSF52540">
    <property type="entry name" value="P-loop containing nucleoside triphosphate hydrolases"/>
    <property type="match status" value="1"/>
</dbReference>
<dbReference type="AlphaFoldDB" id="A0A4Q0MG16"/>
<dbReference type="GO" id="GO:0016887">
    <property type="term" value="F:ATP hydrolysis activity"/>
    <property type="evidence" value="ECO:0007669"/>
    <property type="project" value="InterPro"/>
</dbReference>
<dbReference type="InterPro" id="IPR003593">
    <property type="entry name" value="AAA+_ATPase"/>
</dbReference>
<evidence type="ECO:0000256" key="4">
    <source>
        <dbReference type="ARBA" id="ARBA00022840"/>
    </source>
</evidence>
<dbReference type="PANTHER" id="PTHR43335">
    <property type="entry name" value="ABC TRANSPORTER, ATP-BINDING PROTEIN"/>
    <property type="match status" value="1"/>
</dbReference>
<dbReference type="PANTHER" id="PTHR43335:SF4">
    <property type="entry name" value="ABC TRANSPORTER, ATP-BINDING PROTEIN"/>
    <property type="match status" value="1"/>
</dbReference>
<protein>
    <submittedName>
        <fullName evidence="6">ABC transporter ATP-binding protein</fullName>
    </submittedName>
</protein>
<dbReference type="GO" id="GO:0005524">
    <property type="term" value="F:ATP binding"/>
    <property type="evidence" value="ECO:0007669"/>
    <property type="project" value="UniProtKB-KW"/>
</dbReference>
<dbReference type="Pfam" id="PF00005">
    <property type="entry name" value="ABC_tran"/>
    <property type="match status" value="1"/>
</dbReference>
<evidence type="ECO:0000256" key="3">
    <source>
        <dbReference type="ARBA" id="ARBA00022741"/>
    </source>
</evidence>
<name>A0A4Q0MG16_9SPHI</name>
<evidence type="ECO:0000313" key="6">
    <source>
        <dbReference type="EMBL" id="RXF72457.1"/>
    </source>
</evidence>
<sequence>MARPLHYPAGAGQRLLSVQEIRKEVAVSTPIIELRGLTKRYGDFLAVDGLDLTIRKGEVFGLLGPNGAGKSTTILMMLGLTEPSSGSVEVCGIDATVNPIEVKRRVGYLPDDIGFYESYNGMDNLLYTARLNRIPENEAVARAQRLLSRVGLADEAAKKTGKYSRGMRQRLGLADVLIKNPEVIILDEPTLGIDPQGVREFLELIVRLSREEGITVLLSSHHLHQVQQVCDRVGIFVGGKLLADGDIPTLSAQLFANEAFKITIRVKFNEGRHEADKQRLIQVVQSVEGVTSVQGDQDDIHISCYKDATPHVARAVIENGFDLIHLNHKEHGLDEIYHRYFEGGKADGKTK</sequence>
<dbReference type="SMART" id="SM00382">
    <property type="entry name" value="AAA"/>
    <property type="match status" value="1"/>
</dbReference>
<evidence type="ECO:0000259" key="5">
    <source>
        <dbReference type="PROSITE" id="PS50893"/>
    </source>
</evidence>
<organism evidence="6 7">
    <name type="scientific">Arcticibacter tournemirensis</name>
    <dbReference type="NCBI Taxonomy" id="699437"/>
    <lineage>
        <taxon>Bacteria</taxon>
        <taxon>Pseudomonadati</taxon>
        <taxon>Bacteroidota</taxon>
        <taxon>Sphingobacteriia</taxon>
        <taxon>Sphingobacteriales</taxon>
        <taxon>Sphingobacteriaceae</taxon>
        <taxon>Arcticibacter</taxon>
    </lineage>
</organism>
<keyword evidence="4 6" id="KW-0067">ATP-binding</keyword>
<dbReference type="PROSITE" id="PS50893">
    <property type="entry name" value="ABC_TRANSPORTER_2"/>
    <property type="match status" value="1"/>
</dbReference>
<keyword evidence="2" id="KW-0813">Transport</keyword>
<comment type="similarity">
    <text evidence="1">Belongs to the ABC transporter superfamily.</text>
</comment>
<proteinExistence type="inferred from homology"/>
<feature type="domain" description="ABC transporter" evidence="5">
    <location>
        <begin position="32"/>
        <end position="263"/>
    </location>
</feature>
<dbReference type="CDD" id="cd03230">
    <property type="entry name" value="ABC_DR_subfamily_A"/>
    <property type="match status" value="1"/>
</dbReference>
<evidence type="ECO:0000256" key="1">
    <source>
        <dbReference type="ARBA" id="ARBA00005417"/>
    </source>
</evidence>
<keyword evidence="3" id="KW-0547">Nucleotide-binding</keyword>
<dbReference type="InterPro" id="IPR003439">
    <property type="entry name" value="ABC_transporter-like_ATP-bd"/>
</dbReference>
<dbReference type="EMBL" id="RXOC01000001">
    <property type="protein sequence ID" value="RXF72457.1"/>
    <property type="molecule type" value="Genomic_DNA"/>
</dbReference>
<evidence type="ECO:0000256" key="2">
    <source>
        <dbReference type="ARBA" id="ARBA00022448"/>
    </source>
</evidence>
<gene>
    <name evidence="6" type="ORF">EKH83_01675</name>
</gene>
<dbReference type="RefSeq" id="WP_128767643.1">
    <property type="nucleotide sequence ID" value="NZ_RXOC01000001.1"/>
</dbReference>
<dbReference type="Gene3D" id="3.40.50.300">
    <property type="entry name" value="P-loop containing nucleotide triphosphate hydrolases"/>
    <property type="match status" value="1"/>
</dbReference>